<evidence type="ECO:0000313" key="2">
    <source>
        <dbReference type="EMBL" id="CAL1406320.1"/>
    </source>
</evidence>
<feature type="compositionally biased region" description="Low complexity" evidence="1">
    <location>
        <begin position="11"/>
        <end position="20"/>
    </location>
</feature>
<feature type="compositionally biased region" description="Pro residues" evidence="1">
    <location>
        <begin position="1"/>
        <end position="10"/>
    </location>
</feature>
<accession>A0AAV2G6L7</accession>
<sequence>MQASPSPSPSPSASASASQSTAGCSIPVSTSEPPLSPATAAADSLKGLWEEERRKVPRTKGRRKIGREQQG</sequence>
<feature type="compositionally biased region" description="Basic residues" evidence="1">
    <location>
        <begin position="55"/>
        <end position="65"/>
    </location>
</feature>
<evidence type="ECO:0000256" key="1">
    <source>
        <dbReference type="SAM" id="MobiDB-lite"/>
    </source>
</evidence>
<name>A0AAV2G6L7_9ROSI</name>
<feature type="compositionally biased region" description="Polar residues" evidence="1">
    <location>
        <begin position="21"/>
        <end position="33"/>
    </location>
</feature>
<dbReference type="AlphaFoldDB" id="A0AAV2G6L7"/>
<dbReference type="Proteomes" id="UP001497516">
    <property type="component" value="Chromosome 8"/>
</dbReference>
<protein>
    <submittedName>
        <fullName evidence="2">Uncharacterized protein</fullName>
    </submittedName>
</protein>
<evidence type="ECO:0000313" key="3">
    <source>
        <dbReference type="Proteomes" id="UP001497516"/>
    </source>
</evidence>
<feature type="region of interest" description="Disordered" evidence="1">
    <location>
        <begin position="1"/>
        <end position="71"/>
    </location>
</feature>
<organism evidence="2 3">
    <name type="scientific">Linum trigynum</name>
    <dbReference type="NCBI Taxonomy" id="586398"/>
    <lineage>
        <taxon>Eukaryota</taxon>
        <taxon>Viridiplantae</taxon>
        <taxon>Streptophyta</taxon>
        <taxon>Embryophyta</taxon>
        <taxon>Tracheophyta</taxon>
        <taxon>Spermatophyta</taxon>
        <taxon>Magnoliopsida</taxon>
        <taxon>eudicotyledons</taxon>
        <taxon>Gunneridae</taxon>
        <taxon>Pentapetalae</taxon>
        <taxon>rosids</taxon>
        <taxon>fabids</taxon>
        <taxon>Malpighiales</taxon>
        <taxon>Linaceae</taxon>
        <taxon>Linum</taxon>
    </lineage>
</organism>
<keyword evidence="3" id="KW-1185">Reference proteome</keyword>
<gene>
    <name evidence="2" type="ORF">LTRI10_LOCUS46054</name>
</gene>
<dbReference type="EMBL" id="OZ034821">
    <property type="protein sequence ID" value="CAL1406320.1"/>
    <property type="molecule type" value="Genomic_DNA"/>
</dbReference>
<proteinExistence type="predicted"/>
<reference evidence="2 3" key="1">
    <citation type="submission" date="2024-04" db="EMBL/GenBank/DDBJ databases">
        <authorList>
            <person name="Fracassetti M."/>
        </authorList>
    </citation>
    <scope>NUCLEOTIDE SEQUENCE [LARGE SCALE GENOMIC DNA]</scope>
</reference>